<dbReference type="RefSeq" id="WP_024267825.1">
    <property type="nucleotide sequence ID" value="NC_023035.1"/>
</dbReference>
<evidence type="ECO:0000256" key="6">
    <source>
        <dbReference type="SAM" id="Phobius"/>
    </source>
</evidence>
<reference evidence="7 8" key="1">
    <citation type="journal article" date="2015" name="Stand. Genomic Sci.">
        <title>Complete genome sequence and description of Salinispira pacifica gen. nov., sp. nov., a novel spirochaete isolated form a hypersaline microbial mat.</title>
        <authorList>
            <person name="Ben Hania W."/>
            <person name="Joseph M."/>
            <person name="Schumann P."/>
            <person name="Bunk B."/>
            <person name="Fiebig A."/>
            <person name="Sproer C."/>
            <person name="Klenk H.P."/>
            <person name="Fardeau M.L."/>
            <person name="Spring S."/>
        </authorList>
    </citation>
    <scope>NUCLEOTIDE SEQUENCE [LARGE SCALE GENOMIC DNA]</scope>
    <source>
        <strain evidence="7 8">L21-RPul-D2</strain>
    </source>
</reference>
<evidence type="ECO:0000256" key="2">
    <source>
        <dbReference type="ARBA" id="ARBA00022475"/>
    </source>
</evidence>
<dbReference type="EMBL" id="CP006939">
    <property type="protein sequence ID" value="AHC14905.1"/>
    <property type="molecule type" value="Genomic_DNA"/>
</dbReference>
<dbReference type="PANTHER" id="PTHR32196">
    <property type="entry name" value="ABC TRANSPORTER PERMEASE PROTEIN YPHD-RELATED-RELATED"/>
    <property type="match status" value="1"/>
</dbReference>
<dbReference type="STRING" id="1307761.L21SP2_1508"/>
<organism evidence="7 8">
    <name type="scientific">Salinispira pacifica</name>
    <dbReference type="NCBI Taxonomy" id="1307761"/>
    <lineage>
        <taxon>Bacteria</taxon>
        <taxon>Pseudomonadati</taxon>
        <taxon>Spirochaetota</taxon>
        <taxon>Spirochaetia</taxon>
        <taxon>Spirochaetales</taxon>
        <taxon>Spirochaetaceae</taxon>
        <taxon>Salinispira</taxon>
    </lineage>
</organism>
<feature type="transmembrane region" description="Helical" evidence="6">
    <location>
        <begin position="287"/>
        <end position="306"/>
    </location>
</feature>
<dbReference type="KEGG" id="slr:L21SP2_1508"/>
<dbReference type="Pfam" id="PF02653">
    <property type="entry name" value="BPD_transp_2"/>
    <property type="match status" value="1"/>
</dbReference>
<dbReference type="AlphaFoldDB" id="V5WGZ5"/>
<dbReference type="GO" id="GO:0022857">
    <property type="term" value="F:transmembrane transporter activity"/>
    <property type="evidence" value="ECO:0007669"/>
    <property type="project" value="InterPro"/>
</dbReference>
<dbReference type="HOGENOM" id="CLU_028880_2_2_12"/>
<name>V5WGZ5_9SPIO</name>
<proteinExistence type="predicted"/>
<feature type="transmembrane region" description="Helical" evidence="6">
    <location>
        <begin position="148"/>
        <end position="177"/>
    </location>
</feature>
<keyword evidence="4 6" id="KW-1133">Transmembrane helix</keyword>
<dbReference type="PATRIC" id="fig|1307761.3.peg.1503"/>
<keyword evidence="3 6" id="KW-0812">Transmembrane</keyword>
<gene>
    <name evidence="7" type="ORF">L21SP2_1508</name>
</gene>
<dbReference type="GO" id="GO:0005886">
    <property type="term" value="C:plasma membrane"/>
    <property type="evidence" value="ECO:0007669"/>
    <property type="project" value="UniProtKB-SubCell"/>
</dbReference>
<dbReference type="eggNOG" id="COG1172">
    <property type="taxonomic scope" value="Bacteria"/>
</dbReference>
<evidence type="ECO:0000256" key="1">
    <source>
        <dbReference type="ARBA" id="ARBA00004651"/>
    </source>
</evidence>
<feature type="transmembrane region" description="Helical" evidence="6">
    <location>
        <begin position="91"/>
        <end position="113"/>
    </location>
</feature>
<dbReference type="InterPro" id="IPR001851">
    <property type="entry name" value="ABC_transp_permease"/>
</dbReference>
<dbReference type="PANTHER" id="PTHR32196:SF72">
    <property type="entry name" value="RIBOSE IMPORT PERMEASE PROTEIN RBSC"/>
    <property type="match status" value="1"/>
</dbReference>
<dbReference type="Proteomes" id="UP000018680">
    <property type="component" value="Chromosome"/>
</dbReference>
<feature type="transmembrane region" description="Helical" evidence="6">
    <location>
        <begin position="7"/>
        <end position="27"/>
    </location>
</feature>
<protein>
    <submittedName>
        <fullName evidence="7">Ribose ABC transport system, permease protein RbsC</fullName>
    </submittedName>
</protein>
<feature type="transmembrane region" description="Helical" evidence="6">
    <location>
        <begin position="242"/>
        <end position="275"/>
    </location>
</feature>
<accession>V5WGZ5</accession>
<feature type="transmembrane region" description="Helical" evidence="6">
    <location>
        <begin position="47"/>
        <end position="79"/>
    </location>
</feature>
<feature type="transmembrane region" description="Helical" evidence="6">
    <location>
        <begin position="119"/>
        <end position="136"/>
    </location>
</feature>
<evidence type="ECO:0000256" key="4">
    <source>
        <dbReference type="ARBA" id="ARBA00022989"/>
    </source>
</evidence>
<dbReference type="CDD" id="cd06579">
    <property type="entry name" value="TM_PBP1_transp_AraH_like"/>
    <property type="match status" value="1"/>
</dbReference>
<sequence>MNRVGKIAAKYSTLLILLGLIILFSLLSPRFLRFGNLLNIVDQSSMLAIVAIGVTFTIISGGIDLSVGSLVALTGAISAGMIVNMGVPAPIAMLGAILLGVLIGLVNGGFIVFGRLQPFVATLAMMAIARGLTLFYTQGSPISGLGDFYTAFGGTIGPIPVTALVLLFVLLLSTVILQSTPFGAHLYALGGNEETARLAGVKIRLVKLGAYAFSGGTAALGGILLTARLWSAQPQAAVGLELQAIAATVLGGASLMGGAGTSLGTVAGALIMGVLANGLNLTGVSSYVQQVITGTIFILAVILDMWTKRQRREKLQG</sequence>
<keyword evidence="2" id="KW-1003">Cell membrane</keyword>
<keyword evidence="8" id="KW-1185">Reference proteome</keyword>
<keyword evidence="5 6" id="KW-0472">Membrane</keyword>
<evidence type="ECO:0000313" key="7">
    <source>
        <dbReference type="EMBL" id="AHC14905.1"/>
    </source>
</evidence>
<evidence type="ECO:0000256" key="3">
    <source>
        <dbReference type="ARBA" id="ARBA00022692"/>
    </source>
</evidence>
<comment type="subcellular location">
    <subcellularLocation>
        <location evidence="1">Cell membrane</location>
        <topology evidence="1">Multi-pass membrane protein</topology>
    </subcellularLocation>
</comment>
<evidence type="ECO:0000256" key="5">
    <source>
        <dbReference type="ARBA" id="ARBA00023136"/>
    </source>
</evidence>
<evidence type="ECO:0000313" key="8">
    <source>
        <dbReference type="Proteomes" id="UP000018680"/>
    </source>
</evidence>
<dbReference type="OrthoDB" id="368246at2"/>